<dbReference type="HAMAP" id="MF_00235">
    <property type="entry name" value="Adenylate_kinase_Adk"/>
    <property type="match status" value="2"/>
</dbReference>
<evidence type="ECO:0000256" key="10">
    <source>
        <dbReference type="ARBA" id="ARBA00022989"/>
    </source>
</evidence>
<dbReference type="InterPro" id="IPR027417">
    <property type="entry name" value="P-loop_NTPase"/>
</dbReference>
<comment type="similarity">
    <text evidence="14">Belongs to the adenylate kinase family. UMP-CMP kinase subfamily.</text>
</comment>
<organism evidence="17 18">
    <name type="scientific">Durusdinium trenchii</name>
    <dbReference type="NCBI Taxonomy" id="1381693"/>
    <lineage>
        <taxon>Eukaryota</taxon>
        <taxon>Sar</taxon>
        <taxon>Alveolata</taxon>
        <taxon>Dinophyceae</taxon>
        <taxon>Suessiales</taxon>
        <taxon>Symbiodiniaceae</taxon>
        <taxon>Durusdinium</taxon>
    </lineage>
</organism>
<feature type="binding site" evidence="14">
    <location>
        <position position="1096"/>
    </location>
    <ligand>
        <name>a ribonucleoside 5'-phosphate</name>
        <dbReference type="ChEBI" id="CHEBI:58043"/>
    </ligand>
</feature>
<evidence type="ECO:0000256" key="2">
    <source>
        <dbReference type="ARBA" id="ARBA00007168"/>
    </source>
</evidence>
<evidence type="ECO:0000256" key="3">
    <source>
        <dbReference type="ARBA" id="ARBA00022490"/>
    </source>
</evidence>
<keyword evidence="6 14" id="KW-0547">Nucleotide-binding</keyword>
<evidence type="ECO:0000313" key="18">
    <source>
        <dbReference type="Proteomes" id="UP001642484"/>
    </source>
</evidence>
<comment type="catalytic activity">
    <reaction evidence="14">
        <text>dCMP + ATP = dCDP + ADP</text>
        <dbReference type="Rhea" id="RHEA:25094"/>
        <dbReference type="ChEBI" id="CHEBI:30616"/>
        <dbReference type="ChEBI" id="CHEBI:57566"/>
        <dbReference type="ChEBI" id="CHEBI:58593"/>
        <dbReference type="ChEBI" id="CHEBI:456216"/>
        <dbReference type="EC" id="2.7.4.14"/>
    </reaction>
</comment>
<proteinExistence type="inferred from homology"/>
<dbReference type="NCBIfam" id="TIGR01359">
    <property type="entry name" value="UMP_CMP_kin_fam"/>
    <property type="match status" value="2"/>
</dbReference>
<feature type="binding site" evidence="14">
    <location>
        <begin position="1020"/>
        <end position="1022"/>
    </location>
    <ligand>
        <name>a ribonucleoside 5'-phosphate</name>
        <dbReference type="ChEBI" id="CHEBI:58043"/>
    </ligand>
</feature>
<feature type="transmembrane region" description="Helical" evidence="16">
    <location>
        <begin position="55"/>
        <end position="88"/>
    </location>
</feature>
<feature type="binding site" evidence="14">
    <location>
        <position position="1278"/>
    </location>
    <ligand>
        <name>ATP</name>
        <dbReference type="ChEBI" id="CHEBI:30616"/>
    </ligand>
</feature>
<keyword evidence="3 14" id="KW-0963">Cytoplasm</keyword>
<evidence type="ECO:0000313" key="17">
    <source>
        <dbReference type="EMBL" id="CAK9114351.1"/>
    </source>
</evidence>
<keyword evidence="11 16" id="KW-0472">Membrane</keyword>
<comment type="catalytic activity">
    <reaction evidence="14">
        <text>CMP + ATP = CDP + ADP</text>
        <dbReference type="Rhea" id="RHEA:11600"/>
        <dbReference type="ChEBI" id="CHEBI:30616"/>
        <dbReference type="ChEBI" id="CHEBI:58069"/>
        <dbReference type="ChEBI" id="CHEBI:60377"/>
        <dbReference type="ChEBI" id="CHEBI:456216"/>
        <dbReference type="EC" id="2.7.4.14"/>
    </reaction>
</comment>
<evidence type="ECO:0000256" key="1">
    <source>
        <dbReference type="ARBA" id="ARBA00004141"/>
    </source>
</evidence>
<feature type="binding site" evidence="14">
    <location>
        <position position="1284"/>
    </location>
    <ligand>
        <name>a ribonucleoside 5'-phosphate</name>
        <dbReference type="ChEBI" id="CHEBI:58043"/>
    </ligand>
</feature>
<evidence type="ECO:0000256" key="13">
    <source>
        <dbReference type="ARBA" id="ARBA00048116"/>
    </source>
</evidence>
<feature type="binding site" evidence="14">
    <location>
        <position position="1090"/>
    </location>
    <ligand>
        <name>ATP</name>
        <dbReference type="ChEBI" id="CHEBI:30616"/>
    </ligand>
</feature>
<evidence type="ECO:0000256" key="5">
    <source>
        <dbReference type="ARBA" id="ARBA00022692"/>
    </source>
</evidence>
<gene>
    <name evidence="17" type="ORF">CCMP2556_LOCUS52877</name>
</gene>
<feature type="region of interest" description="NMPbind" evidence="14">
    <location>
        <begin position="992"/>
        <end position="1022"/>
    </location>
</feature>
<dbReference type="SUPFAM" id="SSF52540">
    <property type="entry name" value="P-loop containing nucleoside triphosphate hydrolases"/>
    <property type="match status" value="4"/>
</dbReference>
<accession>A0ABP0SPP8</accession>
<keyword evidence="4 14" id="KW-0808">Transferase</keyword>
<comment type="subcellular location">
    <subcellularLocation>
        <location evidence="14">Cytoplasm</location>
    </subcellularLocation>
    <subcellularLocation>
        <location evidence="14">Nucleus</location>
    </subcellularLocation>
    <subcellularLocation>
        <location evidence="1">Membrane</location>
        <topology evidence="1">Multi-pass membrane protein</topology>
    </subcellularLocation>
</comment>
<evidence type="ECO:0000256" key="16">
    <source>
        <dbReference type="SAM" id="Phobius"/>
    </source>
</evidence>
<comment type="catalytic activity">
    <reaction evidence="13 14">
        <text>UMP + ATP = UDP + ADP</text>
        <dbReference type="Rhea" id="RHEA:24400"/>
        <dbReference type="ChEBI" id="CHEBI:30616"/>
        <dbReference type="ChEBI" id="CHEBI:57865"/>
        <dbReference type="ChEBI" id="CHEBI:58223"/>
        <dbReference type="ChEBI" id="CHEBI:456216"/>
        <dbReference type="EC" id="2.7.4.14"/>
    </reaction>
</comment>
<feature type="binding site" evidence="14">
    <location>
        <position position="1186"/>
    </location>
    <ligand>
        <name>a ribonucleoside 5'-phosphate</name>
        <dbReference type="ChEBI" id="CHEBI:58043"/>
    </ligand>
</feature>
<reference evidence="17 18" key="1">
    <citation type="submission" date="2024-02" db="EMBL/GenBank/DDBJ databases">
        <authorList>
            <person name="Chen Y."/>
            <person name="Shah S."/>
            <person name="Dougan E. K."/>
            <person name="Thang M."/>
            <person name="Chan C."/>
        </authorList>
    </citation>
    <scope>NUCLEOTIDE SEQUENCE [LARGE SCALE GENOMIC DNA]</scope>
</reference>
<evidence type="ECO:0000256" key="15">
    <source>
        <dbReference type="SAM" id="Coils"/>
    </source>
</evidence>
<feature type="transmembrane region" description="Helical" evidence="16">
    <location>
        <begin position="94"/>
        <end position="113"/>
    </location>
</feature>
<keyword evidence="18" id="KW-1185">Reference proteome</keyword>
<evidence type="ECO:0000256" key="6">
    <source>
        <dbReference type="ARBA" id="ARBA00022741"/>
    </source>
</evidence>
<feature type="binding site" evidence="14">
    <location>
        <position position="1107"/>
    </location>
    <ligand>
        <name>a ribonucleoside 5'-phosphate</name>
        <dbReference type="ChEBI" id="CHEBI:58043"/>
    </ligand>
</feature>
<dbReference type="PRINTS" id="PR00094">
    <property type="entry name" value="ADENYLTKNASE"/>
</dbReference>
<evidence type="ECO:0000256" key="7">
    <source>
        <dbReference type="ARBA" id="ARBA00022777"/>
    </source>
</evidence>
<feature type="binding site" evidence="14">
    <location>
        <begin position="1237"/>
        <end position="1240"/>
    </location>
    <ligand>
        <name>a ribonucleoside 5'-phosphate</name>
        <dbReference type="ChEBI" id="CHEBI:58043"/>
    </ligand>
</feature>
<comment type="caution">
    <text evidence="17">The sequence shown here is derived from an EMBL/GenBank/DDBJ whole genome shotgun (WGS) entry which is preliminary data.</text>
</comment>
<evidence type="ECO:0000256" key="11">
    <source>
        <dbReference type="ARBA" id="ARBA00023136"/>
    </source>
</evidence>
<sequence length="1369" mass="154274">MVIVLRILECCLWVLEKFIKFLNKNAYIQVALMGTNFCTSAKNAFQLILRNMVRFGVVAILGTVIHYIGWTVITVGTAAVGYVIFQAFHPDADILMPMFTYVATGYMVAHLFMNVFGLGVDTSLQCFIAAEEMGVAQEYVPSELKSLVEQNPGKKKWALFGGSKESVPVVEYLKSQSLLRQVQCEKAVEEVWKDVRALFGPSVVFVLGGPGAGKGTLCGKIVEACGYQHLSAGDLLREERRRPGSRLGELIEAHIKEGKLVPASIVVELLLKAMREHGWEGGKYLIDGFPRTTAGIPGAPARLHPNHLSKMPLASMDEVVETGLPGLEEVDTEVRKKRQEVLEELLHLRESLKENQSQNLEAQQALKVALTQNLKELEVQGSSLKILQETSKELQSQLQELSLAPQKQIFESLKVDMELLPDLSHLVEQQGRLLNSIRTQDLGDRLAEMQRTMESQGRLLEAFRSQEATYNSEIQRSLEANTVGLQSLRAQETGQHVVELQRLVETQTRTVESLRSQSLQVQEMLQSQDPEKRLSELKRSSDSMVELFQEVKMRIFESTSKLQEASNDYNLRSLRMLEAAQAGIGKTLSQLQDQQAAVGKFHSSLSEYRADMAAWQSEAAEELHQAMQTQAQEFQAVKSHVSSSAELVLSGVREALEMQQGSHAKQLCMVKQSIVDQLQNFDSQFKQISQLQSGQLEIVSQLAIYGSQLSEQDTQLKELAKPAASQKTLEQFMMQMEAKQQEAHAEHVKEMQKLQKSFATEMDCQGLRVELDASKNRQLSIEAQQVIRERSWEEESISMSRNMFREASLAQQLQQAIVDVEVPVDFEEMSFLPPPPPPRVWPRILLALVLVGLLALVAHFGWHRSFDNLQAWEETVQDQVLVRFVLFLDVNEQVMEARLLERGKTSGRADDNIESIRKRFLTFHKESIPVVERFQKEGRIRRIDADQHPDAVWRDVQVLFGPSVVFVLGGPGAGKGTQCTKIAETFGYTHLSAGDLLREERSREGSEYGELINRYIKDGKLVPVEITIKLLKQAMMKHGWEGGRYLVDGFPRSFDNLRGWEEVIGNTVRVKFVLFFDLSEETMQARLMERGKTSGRADDNLESIKKRFVTFQQESMPVVEKFHLKGLVRRINAEQSAEQVWRDVQRNFGPSVIFVLGGPGAGKGTQCTRIAANFGFQHLSAGDLLREERKRPGSELGELIESHIKEGKLVPVSIVVQLLQKAMEERGWEDGKYLIDGFPRSFDNLQGWNEALGHKVDVKCCLFFDCSEAVMEARLLERGKTSGRADDNLESIRKRFATYTQESLPVVEKFSSEGLMRRISAEQNLDDVWSCVQVMHNERDGLLLNQVCWCPCAEVTIPPVVCSFSSADL</sequence>
<dbReference type="CDD" id="cd01428">
    <property type="entry name" value="ADK"/>
    <property type="match status" value="3"/>
</dbReference>
<dbReference type="PROSITE" id="PS00113">
    <property type="entry name" value="ADENYLATE_KINASE"/>
    <property type="match status" value="2"/>
</dbReference>
<feature type="binding site" evidence="14">
    <location>
        <begin position="1160"/>
        <end position="1165"/>
    </location>
    <ligand>
        <name>ATP</name>
        <dbReference type="ChEBI" id="CHEBI:30616"/>
    </ligand>
</feature>
<dbReference type="InterPro" id="IPR033690">
    <property type="entry name" value="Adenylat_kinase_CS"/>
</dbReference>
<comment type="similarity">
    <text evidence="2">Belongs to the CTL (choline transporter-like) family.</text>
</comment>
<evidence type="ECO:0000256" key="9">
    <source>
        <dbReference type="ARBA" id="ARBA00022975"/>
    </source>
</evidence>
<feature type="binding site" evidence="14">
    <location>
        <position position="998"/>
    </location>
    <ligand>
        <name>a ribonucleoside 5'-phosphate</name>
        <dbReference type="ChEBI" id="CHEBI:58043"/>
    </ligand>
</feature>
<keyword evidence="5 16" id="KW-0812">Transmembrane</keyword>
<evidence type="ECO:0000256" key="14">
    <source>
        <dbReference type="HAMAP-Rule" id="MF_03172"/>
    </source>
</evidence>
<comment type="function">
    <text evidence="14">Catalyzes the phosphorylation of pyrimidine nucleoside monophosphates at the expense of ATP. Plays an important role in de novo pyrimidine nucleotide biosynthesis. Has preference for UMP and CMP as phosphate acceptors.</text>
</comment>
<comment type="domain">
    <text evidence="14">Consists of three domains, a large central CORE domain and two small peripheral domains, NMPbind and LID, which undergo movements during catalysis. The LID domain closes over the site of phosphoryl transfer upon ATP binding. Assembling and dissambling the active center during each catalytic cycle provides an effective means to prevent ATP hydrolysis.</text>
</comment>
<feature type="region of interest" description="NMPbind" evidence="14">
    <location>
        <begin position="1180"/>
        <end position="1210"/>
    </location>
</feature>
<dbReference type="Gene3D" id="3.40.50.300">
    <property type="entry name" value="P-loop containing nucleotide triphosphate hydrolases"/>
    <property type="match status" value="4"/>
</dbReference>
<keyword evidence="9 14" id="KW-0665">Pyrimidine biosynthesis</keyword>
<dbReference type="InterPro" id="IPR006266">
    <property type="entry name" value="UMP_CMP_kinase"/>
</dbReference>
<feature type="binding site" evidence="14">
    <location>
        <position position="1056"/>
    </location>
    <ligand>
        <name>CMP</name>
        <dbReference type="ChEBI" id="CHEBI:60377"/>
    </ligand>
</feature>
<feature type="coiled-coil region" evidence="15">
    <location>
        <begin position="335"/>
        <end position="404"/>
    </location>
</feature>
<name>A0ABP0SPP8_9DINO</name>
<keyword evidence="15" id="KW-0175">Coiled coil</keyword>
<dbReference type="Proteomes" id="UP001642484">
    <property type="component" value="Unassembled WGS sequence"/>
</dbReference>
<keyword evidence="7 14" id="KW-0418">Kinase</keyword>
<feature type="binding site" evidence="14">
    <location>
        <position position="1323"/>
    </location>
    <ligand>
        <name>ATP</name>
        <dbReference type="ChEBI" id="CHEBI:30616"/>
    </ligand>
</feature>
<feature type="region of interest" description="LID" evidence="14">
    <location>
        <begin position="1089"/>
        <end position="1099"/>
    </location>
</feature>
<feature type="binding site" evidence="14">
    <location>
        <begin position="972"/>
        <end position="977"/>
    </location>
    <ligand>
        <name>ATP</name>
        <dbReference type="ChEBI" id="CHEBI:30616"/>
    </ligand>
</feature>
<feature type="binding site" evidence="14">
    <location>
        <position position="1295"/>
    </location>
    <ligand>
        <name>a ribonucleoside 5'-phosphate</name>
        <dbReference type="ChEBI" id="CHEBI:58043"/>
    </ligand>
</feature>
<dbReference type="EMBL" id="CAXAMN010027994">
    <property type="protein sequence ID" value="CAK9114351.1"/>
    <property type="molecule type" value="Genomic_DNA"/>
</dbReference>
<dbReference type="InterPro" id="IPR000850">
    <property type="entry name" value="Adenylat/UMP-CMP_kin"/>
</dbReference>
<dbReference type="Pfam" id="PF00406">
    <property type="entry name" value="ADK"/>
    <property type="match status" value="4"/>
</dbReference>
<comment type="subunit">
    <text evidence="14">Monomer.</text>
</comment>
<comment type="cofactor">
    <cofactor evidence="14">
        <name>Mg(2+)</name>
        <dbReference type="ChEBI" id="CHEBI:18420"/>
    </cofactor>
    <text evidence="14">Binds 1 Mg(2+) ion per monomer.</text>
</comment>
<protein>
    <recommendedName>
        <fullName evidence="14">UMP-CMP kinase</fullName>
        <ecNumber evidence="14">2.7.4.14</ecNumber>
    </recommendedName>
    <alternativeName>
        <fullName evidence="14">Deoxycytidylate kinase</fullName>
        <shortName evidence="14">CK</shortName>
        <shortName evidence="14">dCMP kinase</shortName>
    </alternativeName>
    <alternativeName>
        <fullName evidence="14">Uridine monophosphate/cytidine monophosphate kinase</fullName>
        <shortName evidence="14">UMP/CMP kinase</shortName>
        <shortName evidence="14">UMP/CMPK</shortName>
    </alternativeName>
</protein>
<evidence type="ECO:0000256" key="4">
    <source>
        <dbReference type="ARBA" id="ARBA00022679"/>
    </source>
</evidence>
<dbReference type="InterPro" id="IPR007603">
    <property type="entry name" value="Choline_transptr-like"/>
</dbReference>
<feature type="binding site" evidence="14">
    <location>
        <position position="1244"/>
    </location>
    <ligand>
        <name>CMP</name>
        <dbReference type="ChEBI" id="CHEBI:60377"/>
    </ligand>
</feature>
<feature type="binding site" evidence="14">
    <location>
        <position position="1135"/>
    </location>
    <ligand>
        <name>ATP</name>
        <dbReference type="ChEBI" id="CHEBI:30616"/>
    </ligand>
</feature>
<feature type="region of interest" description="LID" evidence="14">
    <location>
        <begin position="1277"/>
        <end position="1287"/>
    </location>
</feature>
<dbReference type="PANTHER" id="PTHR23359">
    <property type="entry name" value="NUCLEOTIDE KINASE"/>
    <property type="match status" value="1"/>
</dbReference>
<evidence type="ECO:0000256" key="12">
    <source>
        <dbReference type="ARBA" id="ARBA00023242"/>
    </source>
</evidence>
<evidence type="ECO:0000256" key="8">
    <source>
        <dbReference type="ARBA" id="ARBA00022840"/>
    </source>
</evidence>
<dbReference type="Pfam" id="PF04515">
    <property type="entry name" value="Choline_transpo"/>
    <property type="match status" value="1"/>
</dbReference>
<dbReference type="HAMAP" id="MF_03172">
    <property type="entry name" value="Adenylate_kinase_UMP_CMP_kin"/>
    <property type="match status" value="2"/>
</dbReference>
<keyword evidence="12 14" id="KW-0539">Nucleus</keyword>
<keyword evidence="10 16" id="KW-1133">Transmembrane helix</keyword>
<dbReference type="EC" id="2.7.4.14" evidence="14"/>
<keyword evidence="8 14" id="KW-0067">ATP-binding</keyword>
<feature type="binding site" evidence="14">
    <location>
        <begin position="1208"/>
        <end position="1210"/>
    </location>
    <ligand>
        <name>a ribonucleoside 5'-phosphate</name>
        <dbReference type="ChEBI" id="CHEBI:58043"/>
    </ligand>
</feature>
<feature type="binding site" evidence="14">
    <location>
        <begin position="1049"/>
        <end position="1052"/>
    </location>
    <ligand>
        <name>a ribonucleoside 5'-phosphate</name>
        <dbReference type="ChEBI" id="CHEBI:58043"/>
    </ligand>
</feature>